<sequence length="347" mass="39312">MANLFSNANGIVINGGTFSAIQGHAYIGGSTAGRQDECQDENIQEEILTVLSNAIIKSPLPLLLLVASRPEFAIRESFSLPEISRITQNLGLYEDYEAEKDVETFLRSSFSKIKARHPAVRHLVDWPPESSIKYFIDMSSRQFIYAATVVKYVQSPRHNPALRMNILRGLSKIPSNDMPFSQLDLLYTFILDSIDNWPRVSEILALLILDKHHTMTSDFVDIIFGYETGDIYVALTDMHALVHLPEQDSQDEYLHLHHASMRDFLIDPLRSGRFHINPPKGYAHLSKCCIRSMMRLFGQGKPSESLYAIMTEFIQFFPKSFLTPELFNALESFILPAASILPIYALP</sequence>
<proteinExistence type="predicted"/>
<evidence type="ECO:0000313" key="1">
    <source>
        <dbReference type="EMBL" id="KAF9476610.1"/>
    </source>
</evidence>
<reference evidence="1" key="1">
    <citation type="submission" date="2020-11" db="EMBL/GenBank/DDBJ databases">
        <authorList>
            <consortium name="DOE Joint Genome Institute"/>
            <person name="Ahrendt S."/>
            <person name="Riley R."/>
            <person name="Andreopoulos W."/>
            <person name="Labutti K."/>
            <person name="Pangilinan J."/>
            <person name="Ruiz-Duenas F.J."/>
            <person name="Barrasa J.M."/>
            <person name="Sanchez-Garcia M."/>
            <person name="Camarero S."/>
            <person name="Miyauchi S."/>
            <person name="Serrano A."/>
            <person name="Linde D."/>
            <person name="Babiker R."/>
            <person name="Drula E."/>
            <person name="Ayuso-Fernandez I."/>
            <person name="Pacheco R."/>
            <person name="Padilla G."/>
            <person name="Ferreira P."/>
            <person name="Barriuso J."/>
            <person name="Kellner H."/>
            <person name="Castanera R."/>
            <person name="Alfaro M."/>
            <person name="Ramirez L."/>
            <person name="Pisabarro A.G."/>
            <person name="Kuo A."/>
            <person name="Tritt A."/>
            <person name="Lipzen A."/>
            <person name="He G."/>
            <person name="Yan M."/>
            <person name="Ng V."/>
            <person name="Cullen D."/>
            <person name="Martin F."/>
            <person name="Rosso M.-N."/>
            <person name="Henrissat B."/>
            <person name="Hibbett D."/>
            <person name="Martinez A.T."/>
            <person name="Grigoriev I.V."/>
        </authorList>
    </citation>
    <scope>NUCLEOTIDE SEQUENCE</scope>
    <source>
        <strain evidence="1">CIRM-BRFM 674</strain>
    </source>
</reference>
<dbReference type="AlphaFoldDB" id="A0A9P5YXR4"/>
<dbReference type="EMBL" id="MU155288">
    <property type="protein sequence ID" value="KAF9476610.1"/>
    <property type="molecule type" value="Genomic_DNA"/>
</dbReference>
<comment type="caution">
    <text evidence="1">The sequence shown here is derived from an EMBL/GenBank/DDBJ whole genome shotgun (WGS) entry which is preliminary data.</text>
</comment>
<name>A0A9P5YXR4_9AGAR</name>
<accession>A0A9P5YXR4</accession>
<protein>
    <submittedName>
        <fullName evidence="1">Uncharacterized protein</fullName>
    </submittedName>
</protein>
<dbReference type="OrthoDB" id="3262196at2759"/>
<organism evidence="1 2">
    <name type="scientific">Pholiota conissans</name>
    <dbReference type="NCBI Taxonomy" id="109636"/>
    <lineage>
        <taxon>Eukaryota</taxon>
        <taxon>Fungi</taxon>
        <taxon>Dikarya</taxon>
        <taxon>Basidiomycota</taxon>
        <taxon>Agaricomycotina</taxon>
        <taxon>Agaricomycetes</taxon>
        <taxon>Agaricomycetidae</taxon>
        <taxon>Agaricales</taxon>
        <taxon>Agaricineae</taxon>
        <taxon>Strophariaceae</taxon>
        <taxon>Pholiota</taxon>
    </lineage>
</organism>
<dbReference type="Proteomes" id="UP000807469">
    <property type="component" value="Unassembled WGS sequence"/>
</dbReference>
<evidence type="ECO:0000313" key="2">
    <source>
        <dbReference type="Proteomes" id="UP000807469"/>
    </source>
</evidence>
<keyword evidence="2" id="KW-1185">Reference proteome</keyword>
<gene>
    <name evidence="1" type="ORF">BDN70DRAFT_934929</name>
</gene>